<organism evidence="2 3">
    <name type="scientific">Microthyrium microscopicum</name>
    <dbReference type="NCBI Taxonomy" id="703497"/>
    <lineage>
        <taxon>Eukaryota</taxon>
        <taxon>Fungi</taxon>
        <taxon>Dikarya</taxon>
        <taxon>Ascomycota</taxon>
        <taxon>Pezizomycotina</taxon>
        <taxon>Dothideomycetes</taxon>
        <taxon>Dothideomycetes incertae sedis</taxon>
        <taxon>Microthyriales</taxon>
        <taxon>Microthyriaceae</taxon>
        <taxon>Microthyrium</taxon>
    </lineage>
</organism>
<dbReference type="AlphaFoldDB" id="A0A6A6U881"/>
<protein>
    <recommendedName>
        <fullName evidence="4">Erythromycin esterase</fullName>
    </recommendedName>
</protein>
<gene>
    <name evidence="2" type="ORF">BT63DRAFT_440635</name>
</gene>
<feature type="region of interest" description="Disordered" evidence="1">
    <location>
        <begin position="1"/>
        <end position="33"/>
    </location>
</feature>
<dbReference type="OrthoDB" id="5204833at2759"/>
<feature type="compositionally biased region" description="Basic and acidic residues" evidence="1">
    <location>
        <begin position="483"/>
        <end position="495"/>
    </location>
</feature>
<evidence type="ECO:0000313" key="3">
    <source>
        <dbReference type="Proteomes" id="UP000799302"/>
    </source>
</evidence>
<proteinExistence type="predicted"/>
<feature type="compositionally biased region" description="Low complexity" evidence="1">
    <location>
        <begin position="152"/>
        <end position="162"/>
    </location>
</feature>
<feature type="compositionally biased region" description="Basic and acidic residues" evidence="1">
    <location>
        <begin position="330"/>
        <end position="340"/>
    </location>
</feature>
<sequence length="730" mass="79044">MVFTRRQSKSNKNTPKASETKSTGASSVPASPSANVYARLKKTPLQIPATSAISFYNAHATTSSTSLVAPVDHGVDVISKMNQGDFDQRTPQQSSPMKPESSEMHPQRHKRSSITPYDEARWLGFFNKQPRTEPSKIGHNIHNLNPGSPTPVKVSGSVSASKGSDKAPEFAFTFNRESSLGLSEEAKKVMEKTRVEASRIRAQLAAEAEQQQQAQNSGLYPSALGRKIAKPKGRFSDAHSSSFQKMASIADHASAWRVKQAGPKQTALEKAMFSPGDSRKQNNPQNLRLSPLKRTRSKVDLNSPFTSQSSSPNTDERRASGNFAKRLKKTMGDDAGSRRPIDKSEVHIKAKPAGPVGMLRSNLLTPTKSSLARSKSAANLHGSRIPSSLPRMKSTSSWVATPARNLTRNGTATVSTAPRPSHRVPTQEVKVVPPPPSHVQGRFGLMKSPSTQSLVSSKSVRIMPPPQTPHTPQIPSSKPTHVKAPEHAKPQKLDSDPAPPPPALQSPMPNSTFSKIKSILRTPQRLYSNDPGKIAAGTHLATPPKLLHLTRDAPATVPVQKHVVFSASALIKASRDEAKAQSEEPEVIYPIIPASEPRQPLRRGTMAIPTTTGDFTFRAGSPIKFASPLTSTIRAVPPTEEVSPTPNKRKRNIDDVGMSSDGPEQNKENASVPNDERPAKRARIVSTTIARQVKKFVPKSRPGASKTPKRTVGGISASRLAFLSQPKKRD</sequence>
<name>A0A6A6U881_9PEZI</name>
<evidence type="ECO:0000256" key="1">
    <source>
        <dbReference type="SAM" id="MobiDB-lite"/>
    </source>
</evidence>
<feature type="region of interest" description="Disordered" evidence="1">
    <location>
        <begin position="374"/>
        <end position="511"/>
    </location>
</feature>
<feature type="compositionally biased region" description="Polar residues" evidence="1">
    <location>
        <begin position="393"/>
        <end position="418"/>
    </location>
</feature>
<dbReference type="Proteomes" id="UP000799302">
    <property type="component" value="Unassembled WGS sequence"/>
</dbReference>
<evidence type="ECO:0008006" key="4">
    <source>
        <dbReference type="Google" id="ProtNLM"/>
    </source>
</evidence>
<accession>A0A6A6U881</accession>
<feature type="compositionally biased region" description="Polar residues" evidence="1">
    <location>
        <begin position="10"/>
        <end position="24"/>
    </location>
</feature>
<feature type="compositionally biased region" description="Polar residues" evidence="1">
    <location>
        <begin position="448"/>
        <end position="459"/>
    </location>
</feature>
<feature type="region of interest" description="Disordered" evidence="1">
    <location>
        <begin position="83"/>
        <end position="116"/>
    </location>
</feature>
<keyword evidence="3" id="KW-1185">Reference proteome</keyword>
<feature type="region of interest" description="Disordered" evidence="1">
    <location>
        <begin position="129"/>
        <end position="166"/>
    </location>
</feature>
<feature type="region of interest" description="Disordered" evidence="1">
    <location>
        <begin position="627"/>
        <end position="730"/>
    </location>
</feature>
<dbReference type="EMBL" id="MU004236">
    <property type="protein sequence ID" value="KAF2668469.1"/>
    <property type="molecule type" value="Genomic_DNA"/>
</dbReference>
<feature type="region of interest" description="Disordered" evidence="1">
    <location>
        <begin position="272"/>
        <end position="340"/>
    </location>
</feature>
<feature type="compositionally biased region" description="Polar residues" evidence="1">
    <location>
        <begin position="303"/>
        <end position="313"/>
    </location>
</feature>
<evidence type="ECO:0000313" key="2">
    <source>
        <dbReference type="EMBL" id="KAF2668469.1"/>
    </source>
</evidence>
<reference evidence="2" key="1">
    <citation type="journal article" date="2020" name="Stud. Mycol.">
        <title>101 Dothideomycetes genomes: a test case for predicting lifestyles and emergence of pathogens.</title>
        <authorList>
            <person name="Haridas S."/>
            <person name="Albert R."/>
            <person name="Binder M."/>
            <person name="Bloem J."/>
            <person name="Labutti K."/>
            <person name="Salamov A."/>
            <person name="Andreopoulos B."/>
            <person name="Baker S."/>
            <person name="Barry K."/>
            <person name="Bills G."/>
            <person name="Bluhm B."/>
            <person name="Cannon C."/>
            <person name="Castanera R."/>
            <person name="Culley D."/>
            <person name="Daum C."/>
            <person name="Ezra D."/>
            <person name="Gonzalez J."/>
            <person name="Henrissat B."/>
            <person name="Kuo A."/>
            <person name="Liang C."/>
            <person name="Lipzen A."/>
            <person name="Lutzoni F."/>
            <person name="Magnuson J."/>
            <person name="Mondo S."/>
            <person name="Nolan M."/>
            <person name="Ohm R."/>
            <person name="Pangilinan J."/>
            <person name="Park H.-J."/>
            <person name="Ramirez L."/>
            <person name="Alfaro M."/>
            <person name="Sun H."/>
            <person name="Tritt A."/>
            <person name="Yoshinaga Y."/>
            <person name="Zwiers L.-H."/>
            <person name="Turgeon B."/>
            <person name="Goodwin S."/>
            <person name="Spatafora J."/>
            <person name="Crous P."/>
            <person name="Grigoriev I."/>
        </authorList>
    </citation>
    <scope>NUCLEOTIDE SEQUENCE</scope>
    <source>
        <strain evidence="2">CBS 115976</strain>
    </source>
</reference>